<reference evidence="2 3" key="1">
    <citation type="submission" date="2018-02" db="EMBL/GenBank/DDBJ databases">
        <title>Genomic Encyclopedia of Archaeal and Bacterial Type Strains, Phase II (KMG-II): from individual species to whole genera.</title>
        <authorList>
            <person name="Goeker M."/>
        </authorList>
    </citation>
    <scope>NUCLEOTIDE SEQUENCE [LARGE SCALE GENOMIC DNA]</scope>
    <source>
        <strain evidence="2 3">DSM 29526</strain>
    </source>
</reference>
<dbReference type="AlphaFoldDB" id="A0A2S6I5Y8"/>
<feature type="compositionally biased region" description="Polar residues" evidence="1">
    <location>
        <begin position="1"/>
        <end position="11"/>
    </location>
</feature>
<dbReference type="SUPFAM" id="SSF47240">
    <property type="entry name" value="Ferritin-like"/>
    <property type="match status" value="1"/>
</dbReference>
<organism evidence="2 3">
    <name type="scientific">Neolewinella xylanilytica</name>
    <dbReference type="NCBI Taxonomy" id="1514080"/>
    <lineage>
        <taxon>Bacteria</taxon>
        <taxon>Pseudomonadati</taxon>
        <taxon>Bacteroidota</taxon>
        <taxon>Saprospiria</taxon>
        <taxon>Saprospirales</taxon>
        <taxon>Lewinellaceae</taxon>
        <taxon>Neolewinella</taxon>
    </lineage>
</organism>
<accession>A0A2S6I5Y8</accession>
<dbReference type="OrthoDB" id="954262at2"/>
<dbReference type="InterPro" id="IPR012347">
    <property type="entry name" value="Ferritin-like"/>
</dbReference>
<feature type="region of interest" description="Disordered" evidence="1">
    <location>
        <begin position="1"/>
        <end position="20"/>
    </location>
</feature>
<keyword evidence="3" id="KW-1185">Reference proteome</keyword>
<dbReference type="Pfam" id="PF13668">
    <property type="entry name" value="Ferritin_2"/>
    <property type="match status" value="1"/>
</dbReference>
<dbReference type="Gene3D" id="1.20.1260.10">
    <property type="match status" value="1"/>
</dbReference>
<sequence length="237" mass="24997">MKTPKFSTSRVVSDRSPHSRRNFLRKSGYGVAAASLFLAGCADDDDIVMVDDRVSLGTGDVGVLNYAFALEQLEAAFYAMVLQGGYFSSANADEQQVMRDLEAHERAHVDFLSTAISSVGTAIPALEVDFSSIDFDSRDSVLGTAQAFEDLGVSAYNGAGRLLTDPNYLLAAGKIVSVEARHAAAIRTLNANGNPTAFANSQVVDSNGLDLARTPAEVLAIAGTYVVTPLDASGLPQ</sequence>
<name>A0A2S6I5Y8_9BACT</name>
<dbReference type="Proteomes" id="UP000237662">
    <property type="component" value="Unassembled WGS sequence"/>
</dbReference>
<evidence type="ECO:0000313" key="2">
    <source>
        <dbReference type="EMBL" id="PPK86576.1"/>
    </source>
</evidence>
<comment type="caution">
    <text evidence="2">The sequence shown here is derived from an EMBL/GenBank/DDBJ whole genome shotgun (WGS) entry which is preliminary data.</text>
</comment>
<evidence type="ECO:0000313" key="3">
    <source>
        <dbReference type="Proteomes" id="UP000237662"/>
    </source>
</evidence>
<proteinExistence type="predicted"/>
<dbReference type="InterPro" id="IPR009078">
    <property type="entry name" value="Ferritin-like_SF"/>
</dbReference>
<dbReference type="RefSeq" id="WP_104421002.1">
    <property type="nucleotide sequence ID" value="NZ_PTJC01000006.1"/>
</dbReference>
<dbReference type="EMBL" id="PTJC01000006">
    <property type="protein sequence ID" value="PPK86576.1"/>
    <property type="molecule type" value="Genomic_DNA"/>
</dbReference>
<protein>
    <submittedName>
        <fullName evidence="2">Ferritin-like protein</fullName>
    </submittedName>
</protein>
<evidence type="ECO:0000256" key="1">
    <source>
        <dbReference type="SAM" id="MobiDB-lite"/>
    </source>
</evidence>
<gene>
    <name evidence="2" type="ORF">CLV84_3510</name>
</gene>
<dbReference type="CDD" id="cd00657">
    <property type="entry name" value="Ferritin_like"/>
    <property type="match status" value="1"/>
</dbReference>